<dbReference type="EMBL" id="HBUF01195399">
    <property type="protein sequence ID" value="CAG6659838.1"/>
    <property type="molecule type" value="Transcribed_RNA"/>
</dbReference>
<dbReference type="InterPro" id="IPR015943">
    <property type="entry name" value="WD40/YVTN_repeat-like_dom_sf"/>
</dbReference>
<dbReference type="PROSITE" id="PS00678">
    <property type="entry name" value="WD_REPEATS_1"/>
    <property type="match status" value="3"/>
</dbReference>
<proteinExistence type="inferred from homology"/>
<name>A0A8D8RY82_9HEMI</name>
<dbReference type="PANTHER" id="PTHR19842">
    <property type="entry name" value="G BETA-LIKE PROTEIN GBL"/>
    <property type="match status" value="1"/>
</dbReference>
<dbReference type="GO" id="GO:0032956">
    <property type="term" value="P:regulation of actin cytoskeleton organization"/>
    <property type="evidence" value="ECO:0007669"/>
    <property type="project" value="TreeGrafter"/>
</dbReference>
<dbReference type="InterPro" id="IPR037588">
    <property type="entry name" value="MLST8"/>
</dbReference>
<dbReference type="GO" id="GO:0031931">
    <property type="term" value="C:TORC1 complex"/>
    <property type="evidence" value="ECO:0007669"/>
    <property type="project" value="UniProtKB-UniRule"/>
</dbReference>
<evidence type="ECO:0000256" key="4">
    <source>
        <dbReference type="ARBA" id="ARBA00022574"/>
    </source>
</evidence>
<organism evidence="9">
    <name type="scientific">Cacopsylla melanoneura</name>
    <dbReference type="NCBI Taxonomy" id="428564"/>
    <lineage>
        <taxon>Eukaryota</taxon>
        <taxon>Metazoa</taxon>
        <taxon>Ecdysozoa</taxon>
        <taxon>Arthropoda</taxon>
        <taxon>Hexapoda</taxon>
        <taxon>Insecta</taxon>
        <taxon>Pterygota</taxon>
        <taxon>Neoptera</taxon>
        <taxon>Paraneoptera</taxon>
        <taxon>Hemiptera</taxon>
        <taxon>Sternorrhyncha</taxon>
        <taxon>Psylloidea</taxon>
        <taxon>Psyllidae</taxon>
        <taxon>Psyllinae</taxon>
        <taxon>Cacopsylla</taxon>
    </lineage>
</organism>
<sequence>MMGETSGLGMMDSVILATGGYDHTIKLWQAASGTCTRTMQHADSQVNALRITPDRQLLASAGYQHIRMYDFVSNNPNPVINCEGVSKNVVEVGFHEQGKWMFTGGEDSTARIWDLRSRSNLQCQRIFQVSAPVTCVCLHPNQGELIVGDQSGVVHIWDLRTDHNEQLVPAGNNDSSIQSLDIDCQSQRLAAVNSLGTCYIWQLSDASNSSPEVIPAETTPPPPSPPRVTKATPTHKMAAHGSYALRCVFSPDCKLLATTSADQTARIWNTEDFTLVRELGTSNQRWVWDAAFTLDSKYLLTASSDGAARLWNIDSGEVEREYSGHQKAITSLAFCDVGVSTSSNSPTSTTAPVIATE</sequence>
<dbReference type="PROSITE" id="PS50082">
    <property type="entry name" value="WD_REPEATS_2"/>
    <property type="match status" value="4"/>
</dbReference>
<dbReference type="SUPFAM" id="SSF50978">
    <property type="entry name" value="WD40 repeat-like"/>
    <property type="match status" value="1"/>
</dbReference>
<evidence type="ECO:0000256" key="3">
    <source>
        <dbReference type="ARBA" id="ARBA00022490"/>
    </source>
</evidence>
<dbReference type="PRINTS" id="PR00320">
    <property type="entry name" value="GPROTEINBRPT"/>
</dbReference>
<keyword evidence="3 7" id="KW-0963">Cytoplasm</keyword>
<evidence type="ECO:0000256" key="8">
    <source>
        <dbReference type="SAM" id="MobiDB-lite"/>
    </source>
</evidence>
<dbReference type="GO" id="GO:0051897">
    <property type="term" value="P:positive regulation of phosphatidylinositol 3-kinase/protein kinase B signal transduction"/>
    <property type="evidence" value="ECO:0007669"/>
    <property type="project" value="UniProtKB-ARBA"/>
</dbReference>
<dbReference type="GO" id="GO:0005737">
    <property type="term" value="C:cytoplasm"/>
    <property type="evidence" value="ECO:0007669"/>
    <property type="project" value="UniProtKB-SubCell"/>
</dbReference>
<dbReference type="FunFam" id="2.130.10.10:FF:000505">
    <property type="entry name" value="Blast:Protein LST8 homolog"/>
    <property type="match status" value="1"/>
</dbReference>
<evidence type="ECO:0000256" key="2">
    <source>
        <dbReference type="ARBA" id="ARBA00009890"/>
    </source>
</evidence>
<comment type="similarity">
    <text evidence="2 7">Belongs to the WD repeat LST8 family.</text>
</comment>
<dbReference type="EMBL" id="HBUF01195403">
    <property type="protein sequence ID" value="CAG6659846.1"/>
    <property type="molecule type" value="Transcribed_RNA"/>
</dbReference>
<evidence type="ECO:0000256" key="5">
    <source>
        <dbReference type="ARBA" id="ARBA00022737"/>
    </source>
</evidence>
<feature type="repeat" description="WD" evidence="6">
    <location>
        <begin position="82"/>
        <end position="123"/>
    </location>
</feature>
<dbReference type="EMBL" id="HBUF01650653">
    <property type="protein sequence ID" value="CAG6786868.1"/>
    <property type="molecule type" value="Transcribed_RNA"/>
</dbReference>
<dbReference type="InterPro" id="IPR036322">
    <property type="entry name" value="WD40_repeat_dom_sf"/>
</dbReference>
<dbReference type="EMBL" id="HBUF01195401">
    <property type="protein sequence ID" value="CAG6659842.1"/>
    <property type="molecule type" value="Transcribed_RNA"/>
</dbReference>
<dbReference type="Gene3D" id="2.130.10.10">
    <property type="entry name" value="YVTN repeat-like/Quinoprotein amine dehydrogenase"/>
    <property type="match status" value="1"/>
</dbReference>
<feature type="repeat" description="WD" evidence="6">
    <location>
        <begin position="280"/>
        <end position="321"/>
    </location>
</feature>
<dbReference type="EMBL" id="HBUF01349003">
    <property type="protein sequence ID" value="CAG6712135.1"/>
    <property type="molecule type" value="Transcribed_RNA"/>
</dbReference>
<dbReference type="GO" id="GO:0031932">
    <property type="term" value="C:TORC2 complex"/>
    <property type="evidence" value="ECO:0007669"/>
    <property type="project" value="UniProtKB-UniRule"/>
</dbReference>
<evidence type="ECO:0000256" key="6">
    <source>
        <dbReference type="PROSITE-ProRule" id="PRU00221"/>
    </source>
</evidence>
<dbReference type="InterPro" id="IPR019775">
    <property type="entry name" value="WD40_repeat_CS"/>
</dbReference>
<feature type="repeat" description="WD" evidence="6">
    <location>
        <begin position="237"/>
        <end position="278"/>
    </location>
</feature>
<evidence type="ECO:0000256" key="7">
    <source>
        <dbReference type="RuleBase" id="RU369068"/>
    </source>
</evidence>
<dbReference type="AlphaFoldDB" id="A0A8D8RY82"/>
<dbReference type="InterPro" id="IPR001680">
    <property type="entry name" value="WD40_rpt"/>
</dbReference>
<dbReference type="GO" id="GO:0032535">
    <property type="term" value="P:regulation of cellular component size"/>
    <property type="evidence" value="ECO:0007669"/>
    <property type="project" value="UniProtKB-ARBA"/>
</dbReference>
<protein>
    <recommendedName>
        <fullName evidence="7">Target of rapamycin complex subunit lst8</fullName>
        <shortName evidence="7">TORC subunit lst8</shortName>
    </recommendedName>
</protein>
<comment type="subunit">
    <text evidence="7">Part of TORC1 complex. Part of the TORC2 complex.</text>
</comment>
<dbReference type="InterPro" id="IPR020472">
    <property type="entry name" value="WD40_PAC1"/>
</dbReference>
<feature type="region of interest" description="Disordered" evidence="8">
    <location>
        <begin position="210"/>
        <end position="232"/>
    </location>
</feature>
<dbReference type="SMART" id="SM00320">
    <property type="entry name" value="WD40"/>
    <property type="match status" value="7"/>
</dbReference>
<evidence type="ECO:0000256" key="1">
    <source>
        <dbReference type="ARBA" id="ARBA00004496"/>
    </source>
</evidence>
<evidence type="ECO:0000313" key="9">
    <source>
        <dbReference type="EMBL" id="CAG6659844.1"/>
    </source>
</evidence>
<feature type="repeat" description="WD" evidence="6">
    <location>
        <begin position="12"/>
        <end position="38"/>
    </location>
</feature>
<dbReference type="EMBL" id="HBUF01195404">
    <property type="protein sequence ID" value="CAG6659848.1"/>
    <property type="molecule type" value="Transcribed_RNA"/>
</dbReference>
<comment type="subcellular location">
    <subcellularLocation>
        <location evidence="1 7">Cytoplasm</location>
    </subcellularLocation>
</comment>
<reference evidence="9" key="1">
    <citation type="submission" date="2021-05" db="EMBL/GenBank/DDBJ databases">
        <authorList>
            <person name="Alioto T."/>
            <person name="Alioto T."/>
            <person name="Gomez Garrido J."/>
        </authorList>
    </citation>
    <scope>NUCLEOTIDE SEQUENCE</scope>
</reference>
<dbReference type="EMBL" id="HBUF01195402">
    <property type="protein sequence ID" value="CAG6659844.1"/>
    <property type="molecule type" value="Transcribed_RNA"/>
</dbReference>
<keyword evidence="4 6" id="KW-0853">WD repeat</keyword>
<dbReference type="PROSITE" id="PS50294">
    <property type="entry name" value="WD_REPEATS_REGION"/>
    <property type="match status" value="3"/>
</dbReference>
<keyword evidence="5 7" id="KW-0677">Repeat</keyword>
<dbReference type="Pfam" id="PF00400">
    <property type="entry name" value="WD40"/>
    <property type="match status" value="6"/>
</dbReference>
<comment type="function">
    <text evidence="7">Subunit of TORC1 and TORC2, which regulate cell growth and survival in response to nutrient and hormonal signals.</text>
</comment>
<dbReference type="GO" id="GO:0038203">
    <property type="term" value="P:TORC2 signaling"/>
    <property type="evidence" value="ECO:0007669"/>
    <property type="project" value="UniProtKB-ARBA"/>
</dbReference>
<dbReference type="PANTHER" id="PTHR19842:SF0">
    <property type="entry name" value="TARGET OF RAPAMYCIN COMPLEX SUBUNIT LST8"/>
    <property type="match status" value="1"/>
</dbReference>
<dbReference type="EMBL" id="HBUF01195400">
    <property type="protein sequence ID" value="CAG6659840.1"/>
    <property type="molecule type" value="Transcribed_RNA"/>
</dbReference>
<accession>A0A8D8RY82</accession>